<keyword evidence="1 2" id="KW-0732">Signal</keyword>
<feature type="chain" id="PRO_5040821136" evidence="2">
    <location>
        <begin position="27"/>
        <end position="235"/>
    </location>
</feature>
<dbReference type="OrthoDB" id="5957890at2759"/>
<sequence length="235" mass="27687">MMCSLQCNFEISLLIFVITAVQLSIAEFSSCIPEEYRGVRREIWRGLNGGWYLTHLTSDSRFPNSPTEEEIIATFTPPINDGNHYGQRLQAYFVPPISGNYSFYATCDSECAFYLSLDEKPGNKKELIRIDQDHRTGYDQWDRYPLLQSSCFQQLERGKLYYIEALHCNFINNDHVRIHIKLPGSNTTRPLDREYLFSLFTRLLGPDLLRSIETMWRNVRRWTGHTYHYKRESYV</sequence>
<keyword evidence="5" id="KW-1185">Reference proteome</keyword>
<dbReference type="Proteomes" id="UP001163046">
    <property type="component" value="Unassembled WGS sequence"/>
</dbReference>
<dbReference type="InterPro" id="IPR052387">
    <property type="entry name" value="Fibrocystin"/>
</dbReference>
<evidence type="ECO:0000259" key="3">
    <source>
        <dbReference type="PROSITE" id="PS51820"/>
    </source>
</evidence>
<reference evidence="4" key="1">
    <citation type="submission" date="2023-01" db="EMBL/GenBank/DDBJ databases">
        <title>Genome assembly of the deep-sea coral Lophelia pertusa.</title>
        <authorList>
            <person name="Herrera S."/>
            <person name="Cordes E."/>
        </authorList>
    </citation>
    <scope>NUCLEOTIDE SEQUENCE</scope>
    <source>
        <strain evidence="4">USNM1676648</strain>
        <tissue evidence="4">Polyp</tissue>
    </source>
</reference>
<evidence type="ECO:0000256" key="1">
    <source>
        <dbReference type="ARBA" id="ARBA00022729"/>
    </source>
</evidence>
<feature type="domain" description="PA14" evidence="3">
    <location>
        <begin position="42"/>
        <end position="195"/>
    </location>
</feature>
<proteinExistence type="predicted"/>
<protein>
    <submittedName>
        <fullName evidence="4">Fibrocystin-L</fullName>
    </submittedName>
</protein>
<comment type="caution">
    <text evidence="4">The sequence shown here is derived from an EMBL/GenBank/DDBJ whole genome shotgun (WGS) entry which is preliminary data.</text>
</comment>
<dbReference type="PANTHER" id="PTHR46769">
    <property type="entry name" value="POLYCYSTIC KIDNEY AND HEPATIC DISEASE 1 (AUTOSOMAL RECESSIVE)-LIKE 1"/>
    <property type="match status" value="1"/>
</dbReference>
<dbReference type="InterPro" id="IPR037524">
    <property type="entry name" value="PA14/GLEYA"/>
</dbReference>
<feature type="signal peptide" evidence="2">
    <location>
        <begin position="1"/>
        <end position="26"/>
    </location>
</feature>
<gene>
    <name evidence="4" type="primary">PKHD1L1_4</name>
    <name evidence="4" type="ORF">OS493_034974</name>
</gene>
<organism evidence="4 5">
    <name type="scientific">Desmophyllum pertusum</name>
    <dbReference type="NCBI Taxonomy" id="174260"/>
    <lineage>
        <taxon>Eukaryota</taxon>
        <taxon>Metazoa</taxon>
        <taxon>Cnidaria</taxon>
        <taxon>Anthozoa</taxon>
        <taxon>Hexacorallia</taxon>
        <taxon>Scleractinia</taxon>
        <taxon>Caryophylliina</taxon>
        <taxon>Caryophylliidae</taxon>
        <taxon>Desmophyllum</taxon>
    </lineage>
</organism>
<evidence type="ECO:0000256" key="2">
    <source>
        <dbReference type="SAM" id="SignalP"/>
    </source>
</evidence>
<dbReference type="EMBL" id="MU827828">
    <property type="protein sequence ID" value="KAJ7321401.1"/>
    <property type="molecule type" value="Genomic_DNA"/>
</dbReference>
<accession>A0A9W9Y7Z2</accession>
<dbReference type="Gene3D" id="2.60.120.1560">
    <property type="match status" value="1"/>
</dbReference>
<evidence type="ECO:0000313" key="5">
    <source>
        <dbReference type="Proteomes" id="UP001163046"/>
    </source>
</evidence>
<dbReference type="PROSITE" id="PS51820">
    <property type="entry name" value="PA14"/>
    <property type="match status" value="1"/>
</dbReference>
<dbReference type="PANTHER" id="PTHR46769:SF2">
    <property type="entry name" value="FIBROCYSTIN-L ISOFORM 2 PRECURSOR-RELATED"/>
    <property type="match status" value="1"/>
</dbReference>
<evidence type="ECO:0000313" key="4">
    <source>
        <dbReference type="EMBL" id="KAJ7321401.1"/>
    </source>
</evidence>
<name>A0A9W9Y7Z2_9CNID</name>
<dbReference type="AlphaFoldDB" id="A0A9W9Y7Z2"/>